<keyword evidence="12" id="KW-1185">Reference proteome</keyword>
<dbReference type="SMART" id="SM01207">
    <property type="entry name" value="G3P_acyltransf"/>
    <property type="match status" value="1"/>
</dbReference>
<keyword evidence="8 10" id="KW-0594">Phospholipid biosynthesis</keyword>
<dbReference type="STRING" id="459349.CLOAM0370"/>
<dbReference type="RefSeq" id="WP_015424136.1">
    <property type="nucleotide sequence ID" value="NC_020449.1"/>
</dbReference>
<evidence type="ECO:0000313" key="11">
    <source>
        <dbReference type="EMBL" id="CAO80275.1"/>
    </source>
</evidence>
<evidence type="ECO:0000256" key="1">
    <source>
        <dbReference type="ARBA" id="ARBA00022475"/>
    </source>
</evidence>
<evidence type="ECO:0000256" key="10">
    <source>
        <dbReference type="HAMAP-Rule" id="MF_01043"/>
    </source>
</evidence>
<name>B0VG57_CLOAI</name>
<dbReference type="EC" id="2.3.1.275" evidence="10"/>
<proteinExistence type="inferred from homology"/>
<dbReference type="OrthoDB" id="9777124at2"/>
<accession>B0VG57</accession>
<evidence type="ECO:0000256" key="5">
    <source>
        <dbReference type="ARBA" id="ARBA00022989"/>
    </source>
</evidence>
<keyword evidence="9 10" id="KW-1208">Phospholipid metabolism</keyword>
<keyword evidence="3 10" id="KW-0808">Transferase</keyword>
<dbReference type="PANTHER" id="PTHR30309">
    <property type="entry name" value="INNER MEMBRANE PROTEIN YGIH"/>
    <property type="match status" value="1"/>
</dbReference>
<feature type="transmembrane region" description="Helical" evidence="10">
    <location>
        <begin position="118"/>
        <end position="140"/>
    </location>
</feature>
<evidence type="ECO:0000256" key="8">
    <source>
        <dbReference type="ARBA" id="ARBA00023209"/>
    </source>
</evidence>
<gene>
    <name evidence="10" type="primary">plsY</name>
    <name evidence="11" type="ordered locus">CLOAM0370</name>
</gene>
<keyword evidence="2 10" id="KW-0444">Lipid biosynthesis</keyword>
<evidence type="ECO:0000256" key="3">
    <source>
        <dbReference type="ARBA" id="ARBA00022679"/>
    </source>
</evidence>
<protein>
    <recommendedName>
        <fullName evidence="10">Glycerol-3-phosphate acyltransferase</fullName>
    </recommendedName>
    <alternativeName>
        <fullName evidence="10">Acyl-PO4 G3P acyltransferase</fullName>
    </alternativeName>
    <alternativeName>
        <fullName evidence="10">Acyl-phosphate--glycerol-3-phosphate acyltransferase</fullName>
    </alternativeName>
    <alternativeName>
        <fullName evidence="10">G3P acyltransferase</fullName>
        <shortName evidence="10">GPAT</shortName>
        <ecNumber evidence="10">2.3.1.275</ecNumber>
    </alternativeName>
    <alternativeName>
        <fullName evidence="10">Lysophosphatidic acid synthase</fullName>
        <shortName evidence="10">LPA synthase</shortName>
    </alternativeName>
</protein>
<dbReference type="KEGG" id="caci:CLOAM0370"/>
<dbReference type="eggNOG" id="COG0344">
    <property type="taxonomic scope" value="Bacteria"/>
</dbReference>
<dbReference type="HOGENOM" id="CLU_081254_4_0_0"/>
<dbReference type="InterPro" id="IPR003811">
    <property type="entry name" value="G3P_acylTferase_PlsY"/>
</dbReference>
<feature type="transmembrane region" description="Helical" evidence="10">
    <location>
        <begin position="171"/>
        <end position="188"/>
    </location>
</feature>
<dbReference type="GO" id="GO:0008654">
    <property type="term" value="P:phospholipid biosynthetic process"/>
    <property type="evidence" value="ECO:0007669"/>
    <property type="project" value="UniProtKB-UniRule"/>
</dbReference>
<comment type="function">
    <text evidence="10">Catalyzes the transfer of an acyl group from acyl-phosphate (acyl-PO(4)) to glycerol-3-phosphate (G3P) to form lysophosphatidic acid (LPA). This enzyme utilizes acyl-phosphate as fatty acyl donor, but not acyl-CoA or acyl-ACP.</text>
</comment>
<evidence type="ECO:0000256" key="9">
    <source>
        <dbReference type="ARBA" id="ARBA00023264"/>
    </source>
</evidence>
<comment type="catalytic activity">
    <reaction evidence="10">
        <text>an acyl phosphate + sn-glycerol 3-phosphate = a 1-acyl-sn-glycero-3-phosphate + phosphate</text>
        <dbReference type="Rhea" id="RHEA:34075"/>
        <dbReference type="ChEBI" id="CHEBI:43474"/>
        <dbReference type="ChEBI" id="CHEBI:57597"/>
        <dbReference type="ChEBI" id="CHEBI:57970"/>
        <dbReference type="ChEBI" id="CHEBI:59918"/>
        <dbReference type="EC" id="2.3.1.275"/>
    </reaction>
</comment>
<organism evidence="11 12">
    <name type="scientific">Cloacimonas acidaminovorans (strain Evry)</name>
    <dbReference type="NCBI Taxonomy" id="459349"/>
    <lineage>
        <taxon>Bacteria</taxon>
        <taxon>Pseudomonadati</taxon>
        <taxon>Candidatus Cloacimonadota</taxon>
        <taxon>Candidatus Cloacimonadia</taxon>
        <taxon>Candidatus Cloacimonadales</taxon>
        <taxon>Candidatus Cloacimonadaceae</taxon>
        <taxon>Candidatus Cloacimonas</taxon>
    </lineage>
</organism>
<feature type="transmembrane region" description="Helical" evidence="10">
    <location>
        <begin position="6"/>
        <end position="32"/>
    </location>
</feature>
<comment type="pathway">
    <text evidence="10">Lipid metabolism; phospholipid metabolism.</text>
</comment>
<evidence type="ECO:0000256" key="4">
    <source>
        <dbReference type="ARBA" id="ARBA00022692"/>
    </source>
</evidence>
<dbReference type="EMBL" id="CU466930">
    <property type="protein sequence ID" value="CAO80275.1"/>
    <property type="molecule type" value="Genomic_DNA"/>
</dbReference>
<keyword evidence="1 10" id="KW-1003">Cell membrane</keyword>
<dbReference type="HAMAP" id="MF_01043">
    <property type="entry name" value="PlsY"/>
    <property type="match status" value="1"/>
</dbReference>
<evidence type="ECO:0000256" key="6">
    <source>
        <dbReference type="ARBA" id="ARBA00023098"/>
    </source>
</evidence>
<keyword evidence="7 10" id="KW-0472">Membrane</keyword>
<dbReference type="Proteomes" id="UP000002019">
    <property type="component" value="Chromosome"/>
</dbReference>
<keyword evidence="4 10" id="KW-0812">Transmembrane</keyword>
<comment type="similarity">
    <text evidence="10">Belongs to the PlsY family.</text>
</comment>
<dbReference type="UniPathway" id="UPA00085"/>
<dbReference type="PANTHER" id="PTHR30309:SF0">
    <property type="entry name" value="GLYCEROL-3-PHOSPHATE ACYLTRANSFERASE-RELATED"/>
    <property type="match status" value="1"/>
</dbReference>
<sequence length="210" mass="22779">MSFNNFLPYIILLFAYLLGSIPIGLIVGKVFYHKDIRKEGSGNIGATNALRAFGTSTGLIVLLLDMAKGFIPVMLATSFLEKGSPFIALTALLVILGHIFPLYLGFKGGKGVATASGAFLALTPLSLLIALITFIIVVAVFRYVSLASICAAFVFQWHCFALLLKEAKPDYATVILVAIVVLMIISKHKSNLERLLNKTEPKLKFTKKGN</sequence>
<dbReference type="GO" id="GO:0043772">
    <property type="term" value="F:acyl-phosphate glycerol-3-phosphate acyltransferase activity"/>
    <property type="evidence" value="ECO:0007669"/>
    <property type="project" value="UniProtKB-UniRule"/>
</dbReference>
<dbReference type="GO" id="GO:0005886">
    <property type="term" value="C:plasma membrane"/>
    <property type="evidence" value="ECO:0007669"/>
    <property type="project" value="UniProtKB-SubCell"/>
</dbReference>
<reference evidence="11 12" key="1">
    <citation type="journal article" date="2008" name="J. Bacteriol.">
        <title>'Candidatus Cloacamonas acidaminovorans': genome sequence reconstruction provides a first glimpse of a new bacterial division.</title>
        <authorList>
            <person name="Pelletier E."/>
            <person name="Kreimeyer A."/>
            <person name="Bocs S."/>
            <person name="Rouy Z."/>
            <person name="Gyapay G."/>
            <person name="Chouari R."/>
            <person name="Riviere D."/>
            <person name="Ganesan A."/>
            <person name="Daegelen P."/>
            <person name="Sghir A."/>
            <person name="Cohen G.N."/>
            <person name="Medigue C."/>
            <person name="Weissenbach J."/>
            <person name="Le Paslier D."/>
        </authorList>
    </citation>
    <scope>NUCLEOTIDE SEQUENCE [LARGE SCALE GENOMIC DNA]</scope>
    <source>
        <strain evidence="12">Evry</strain>
    </source>
</reference>
<feature type="transmembrane region" description="Helical" evidence="10">
    <location>
        <begin position="86"/>
        <end position="106"/>
    </location>
</feature>
<keyword evidence="6 10" id="KW-0443">Lipid metabolism</keyword>
<feature type="transmembrane region" description="Helical" evidence="10">
    <location>
        <begin position="53"/>
        <end position="80"/>
    </location>
</feature>
<feature type="transmembrane region" description="Helical" evidence="10">
    <location>
        <begin position="146"/>
        <end position="164"/>
    </location>
</feature>
<evidence type="ECO:0000313" key="12">
    <source>
        <dbReference type="Proteomes" id="UP000002019"/>
    </source>
</evidence>
<dbReference type="Pfam" id="PF02660">
    <property type="entry name" value="G3P_acyltransf"/>
    <property type="match status" value="1"/>
</dbReference>
<keyword evidence="5 10" id="KW-1133">Transmembrane helix</keyword>
<evidence type="ECO:0000256" key="7">
    <source>
        <dbReference type="ARBA" id="ARBA00023136"/>
    </source>
</evidence>
<comment type="subunit">
    <text evidence="10">Probably interacts with PlsX.</text>
</comment>
<dbReference type="NCBIfam" id="TIGR00023">
    <property type="entry name" value="glycerol-3-phosphate 1-O-acyltransferase PlsY"/>
    <property type="match status" value="1"/>
</dbReference>
<comment type="subcellular location">
    <subcellularLocation>
        <location evidence="10">Cell membrane</location>
        <topology evidence="10">Multi-pass membrane protein</topology>
    </subcellularLocation>
</comment>
<evidence type="ECO:0000256" key="2">
    <source>
        <dbReference type="ARBA" id="ARBA00022516"/>
    </source>
</evidence>
<dbReference type="AlphaFoldDB" id="B0VG57"/>